<protein>
    <submittedName>
        <fullName evidence="1">Uncharacterized protein</fullName>
    </submittedName>
</protein>
<keyword evidence="2" id="KW-1185">Reference proteome</keyword>
<dbReference type="EMBL" id="CP001744">
    <property type="protein sequence ID" value="ADG66248.1"/>
    <property type="molecule type" value="Genomic_DNA"/>
</dbReference>
<accession>D5SPL8</accession>
<evidence type="ECO:0000313" key="1">
    <source>
        <dbReference type="EMBL" id="ADG66248.1"/>
    </source>
</evidence>
<sequence length="78" mass="8355">MSVLRGSGVPDDGNSALVFSRHAVQFDGFLFSKRVSCHAMPSPPGKLESCGSWMENYPLDAPVELSTHGGFRTAVSLD</sequence>
<evidence type="ECO:0000313" key="2">
    <source>
        <dbReference type="Proteomes" id="UP000002220"/>
    </source>
</evidence>
<dbReference type="HOGENOM" id="CLU_2618973_0_0_0"/>
<reference evidence="1 2" key="1">
    <citation type="journal article" date="2010" name="Stand. Genomic Sci.">
        <title>Complete genome sequence of Planctomyces limnophilus type strain (Mu 290).</title>
        <authorList>
            <person name="Labutti K."/>
            <person name="Sikorski J."/>
            <person name="Schneider S."/>
            <person name="Nolan M."/>
            <person name="Lucas S."/>
            <person name="Glavina Del Rio T."/>
            <person name="Tice H."/>
            <person name="Cheng J.F."/>
            <person name="Goodwin L."/>
            <person name="Pitluck S."/>
            <person name="Liolios K."/>
            <person name="Ivanova N."/>
            <person name="Mavromatis K."/>
            <person name="Mikhailova N."/>
            <person name="Pati A."/>
            <person name="Chen A."/>
            <person name="Palaniappan K."/>
            <person name="Land M."/>
            <person name="Hauser L."/>
            <person name="Chang Y.J."/>
            <person name="Jeffries C.D."/>
            <person name="Tindall B.J."/>
            <person name="Rohde M."/>
            <person name="Goker M."/>
            <person name="Woyke T."/>
            <person name="Bristow J."/>
            <person name="Eisen J.A."/>
            <person name="Markowitz V."/>
            <person name="Hugenholtz P."/>
            <person name="Kyrpides N.C."/>
            <person name="Klenk H.P."/>
            <person name="Lapidus A."/>
        </authorList>
    </citation>
    <scope>NUCLEOTIDE SEQUENCE [LARGE SCALE GENOMIC DNA]</scope>
    <source>
        <strain evidence="2">ATCC 43296 / DSM 3776 / IFAM 1008 / 290</strain>
    </source>
</reference>
<dbReference type="KEGG" id="plm:Plim_0398"/>
<name>D5SPL8_PLAL2</name>
<gene>
    <name evidence="1" type="ordered locus">Plim_0398</name>
</gene>
<dbReference type="AlphaFoldDB" id="D5SPL8"/>
<organism evidence="1 2">
    <name type="scientific">Planctopirus limnophila (strain ATCC 43296 / DSM 3776 / IFAM 1008 / Mu 290)</name>
    <name type="common">Planctomyces limnophilus</name>
    <dbReference type="NCBI Taxonomy" id="521674"/>
    <lineage>
        <taxon>Bacteria</taxon>
        <taxon>Pseudomonadati</taxon>
        <taxon>Planctomycetota</taxon>
        <taxon>Planctomycetia</taxon>
        <taxon>Planctomycetales</taxon>
        <taxon>Planctomycetaceae</taxon>
        <taxon>Planctopirus</taxon>
    </lineage>
</organism>
<dbReference type="Proteomes" id="UP000002220">
    <property type="component" value="Chromosome"/>
</dbReference>
<dbReference type="STRING" id="521674.Plim_0398"/>
<proteinExistence type="predicted"/>